<evidence type="ECO:0000259" key="9">
    <source>
        <dbReference type="PROSITE" id="PS50850"/>
    </source>
</evidence>
<dbReference type="InterPro" id="IPR020846">
    <property type="entry name" value="MFS_dom"/>
</dbReference>
<dbReference type="PANTHER" id="PTHR23519">
    <property type="entry name" value="AUTOPHAGY-RELATED PROTEIN 22"/>
    <property type="match status" value="1"/>
</dbReference>
<evidence type="ECO:0000256" key="7">
    <source>
        <dbReference type="ARBA" id="ARBA00023136"/>
    </source>
</evidence>
<evidence type="ECO:0000256" key="4">
    <source>
        <dbReference type="ARBA" id="ARBA00022692"/>
    </source>
</evidence>
<dbReference type="PANTHER" id="PTHR23519:SF1">
    <property type="entry name" value="AUTOPHAGY-RELATED PROTEIN 22"/>
    <property type="match status" value="1"/>
</dbReference>
<dbReference type="GO" id="GO:0005774">
    <property type="term" value="C:vacuolar membrane"/>
    <property type="evidence" value="ECO:0007669"/>
    <property type="project" value="UniProtKB-SubCell"/>
</dbReference>
<dbReference type="Proteomes" id="UP001378960">
    <property type="component" value="Unassembled WGS sequence"/>
</dbReference>
<comment type="similarity">
    <text evidence="2 8">Belongs to the ATG22 family.</text>
</comment>
<reference evidence="10 11" key="1">
    <citation type="journal article" date="2023" name="Elife">
        <title>Identification of key yeast species and microbe-microbe interactions impacting larval growth of Drosophila in the wild.</title>
        <authorList>
            <person name="Mure A."/>
            <person name="Sugiura Y."/>
            <person name="Maeda R."/>
            <person name="Honda K."/>
            <person name="Sakurai N."/>
            <person name="Takahashi Y."/>
            <person name="Watada M."/>
            <person name="Katoh T."/>
            <person name="Gotoh A."/>
            <person name="Gotoh Y."/>
            <person name="Taniguchi I."/>
            <person name="Nakamura K."/>
            <person name="Hayashi T."/>
            <person name="Katayama T."/>
            <person name="Uemura T."/>
            <person name="Hattori Y."/>
        </authorList>
    </citation>
    <scope>NUCLEOTIDE SEQUENCE [LARGE SCALE GENOMIC DNA]</scope>
    <source>
        <strain evidence="10 11">PK-24</strain>
    </source>
</reference>
<keyword evidence="7 8" id="KW-0472">Membrane</keyword>
<keyword evidence="3 8" id="KW-0813">Transport</keyword>
<comment type="caution">
    <text evidence="10">The sequence shown here is derived from an EMBL/GenBank/DDBJ whole genome shotgun (WGS) entry which is preliminary data.</text>
</comment>
<keyword evidence="11" id="KW-1185">Reference proteome</keyword>
<dbReference type="InterPro" id="IPR050495">
    <property type="entry name" value="ATG22/LtaA_families"/>
</dbReference>
<dbReference type="InterPro" id="IPR036259">
    <property type="entry name" value="MFS_trans_sf"/>
</dbReference>
<organism evidence="10 11">
    <name type="scientific">Pichia kluyveri</name>
    <name type="common">Yeast</name>
    <dbReference type="NCBI Taxonomy" id="36015"/>
    <lineage>
        <taxon>Eukaryota</taxon>
        <taxon>Fungi</taxon>
        <taxon>Dikarya</taxon>
        <taxon>Ascomycota</taxon>
        <taxon>Saccharomycotina</taxon>
        <taxon>Pichiomycetes</taxon>
        <taxon>Pichiales</taxon>
        <taxon>Pichiaceae</taxon>
        <taxon>Pichia</taxon>
    </lineage>
</organism>
<evidence type="ECO:0000256" key="2">
    <source>
        <dbReference type="ARBA" id="ARBA00006978"/>
    </source>
</evidence>
<feature type="transmembrane region" description="Helical" evidence="8">
    <location>
        <begin position="490"/>
        <end position="509"/>
    </location>
</feature>
<feature type="transmembrane region" description="Helical" evidence="8">
    <location>
        <begin position="330"/>
        <end position="354"/>
    </location>
</feature>
<dbReference type="Gene3D" id="1.20.1250.20">
    <property type="entry name" value="MFS general substrate transporter like domains"/>
    <property type="match status" value="1"/>
</dbReference>
<evidence type="ECO:0000256" key="6">
    <source>
        <dbReference type="ARBA" id="ARBA00023006"/>
    </source>
</evidence>
<evidence type="ECO:0000256" key="8">
    <source>
        <dbReference type="RuleBase" id="RU363073"/>
    </source>
</evidence>
<feature type="transmembrane region" description="Helical" evidence="8">
    <location>
        <begin position="125"/>
        <end position="143"/>
    </location>
</feature>
<accession>A0AAV5R1M5</accession>
<feature type="domain" description="Major facilitator superfamily (MFS) profile" evidence="9">
    <location>
        <begin position="329"/>
        <end position="522"/>
    </location>
</feature>
<keyword evidence="5 8" id="KW-1133">Transmembrane helix</keyword>
<keyword evidence="8" id="KW-0926">Vacuole</keyword>
<dbReference type="InterPro" id="IPR024671">
    <property type="entry name" value="Atg22-like"/>
</dbReference>
<feature type="transmembrane region" description="Helical" evidence="8">
    <location>
        <begin position="149"/>
        <end position="169"/>
    </location>
</feature>
<dbReference type="GO" id="GO:0022857">
    <property type="term" value="F:transmembrane transporter activity"/>
    <property type="evidence" value="ECO:0007669"/>
    <property type="project" value="InterPro"/>
</dbReference>
<feature type="transmembrane region" description="Helical" evidence="8">
    <location>
        <begin position="238"/>
        <end position="257"/>
    </location>
</feature>
<feature type="transmembrane region" description="Helical" evidence="8">
    <location>
        <begin position="457"/>
        <end position="484"/>
    </location>
</feature>
<proteinExistence type="inferred from homology"/>
<name>A0AAV5R1M5_PICKL</name>
<dbReference type="AlphaFoldDB" id="A0AAV5R1M5"/>
<protein>
    <recommendedName>
        <fullName evidence="8">Autophagy-related protein</fullName>
    </recommendedName>
</protein>
<dbReference type="GO" id="GO:0032974">
    <property type="term" value="P:amino acid transmembrane export from vacuole"/>
    <property type="evidence" value="ECO:0007669"/>
    <property type="project" value="TreeGrafter"/>
</dbReference>
<sequence>MHTTKSDITAWSLIALAAEPYVVSVLGSYTPILLEQLARENGVLGSDHLTPCISHVIPPIIDPNPSLNITTEDVNVCVLPILNGKFYIDTSSYALYTFSFSVLIQTICVLTISGIADNTPYKKRLLVLFGSLGGLTTMLFFLLGSHNYYAASIFAILANCCFGCVNVLMNSYLTLLVQNYPYENIKNNNNNNENENENDRDVDVDENSSLINSEDINTIENSELGKVSSRISGIGTTTGYIAALLIQITSLLSLKYLKSIHDDMIWCVKTIIGSIGIWWFVWQIPIGLFLRNIYNKKLLNNSRLSITKSIKKGYYDLFHAANKIKDLKDIYLFLLGWFFLSDSITTINSTAILFAKTNLNMTTISLAKIGVLVMISAITGSILIPNIIIGYFKFDLQHALIGLIIWCLCVPMYGIVALSTNIEMYCLAIWYGVGLGGLSTVSKGIFSIIIPKGKESVFFSIFSLTDKTSSIVGPFLIGLIINYFHNLRGAFWVLSFILIISLPILSIKFDLSRARLESQNFV</sequence>
<dbReference type="GO" id="GO:0006914">
    <property type="term" value="P:autophagy"/>
    <property type="evidence" value="ECO:0007669"/>
    <property type="project" value="UniProtKB-KW"/>
</dbReference>
<evidence type="ECO:0000256" key="5">
    <source>
        <dbReference type="ARBA" id="ARBA00022989"/>
    </source>
</evidence>
<evidence type="ECO:0000256" key="3">
    <source>
        <dbReference type="ARBA" id="ARBA00022448"/>
    </source>
</evidence>
<gene>
    <name evidence="10" type="ORF">DAPK24_016880</name>
</gene>
<evidence type="ECO:0000313" key="11">
    <source>
        <dbReference type="Proteomes" id="UP001378960"/>
    </source>
</evidence>
<dbReference type="Pfam" id="PF11700">
    <property type="entry name" value="ATG22"/>
    <property type="match status" value="1"/>
</dbReference>
<dbReference type="PROSITE" id="PS50850">
    <property type="entry name" value="MFS"/>
    <property type="match status" value="1"/>
</dbReference>
<feature type="transmembrane region" description="Helical" evidence="8">
    <location>
        <begin position="428"/>
        <end position="450"/>
    </location>
</feature>
<feature type="transmembrane region" description="Helical" evidence="8">
    <location>
        <begin position="399"/>
        <end position="422"/>
    </location>
</feature>
<keyword evidence="8" id="KW-0029">Amino-acid transport</keyword>
<feature type="transmembrane region" description="Helical" evidence="8">
    <location>
        <begin position="366"/>
        <end position="392"/>
    </location>
</feature>
<evidence type="ECO:0000313" key="10">
    <source>
        <dbReference type="EMBL" id="GMM45113.1"/>
    </source>
</evidence>
<dbReference type="SUPFAM" id="SSF103473">
    <property type="entry name" value="MFS general substrate transporter"/>
    <property type="match status" value="2"/>
</dbReference>
<evidence type="ECO:0000256" key="1">
    <source>
        <dbReference type="ARBA" id="ARBA00004128"/>
    </source>
</evidence>
<keyword evidence="4 8" id="KW-0812">Transmembrane</keyword>
<comment type="subcellular location">
    <subcellularLocation>
        <location evidence="1 8">Vacuole membrane</location>
        <topology evidence="1 8">Multi-pass membrane protein</topology>
    </subcellularLocation>
</comment>
<feature type="transmembrane region" description="Helical" evidence="8">
    <location>
        <begin position="277"/>
        <end position="294"/>
    </location>
</feature>
<comment type="function">
    <text evidence="8">Vacuolar effluxer which mediate the efflux of amino acids resulting from autophagic degradation. The release of autophagic amino acids allows the maintenance of protein synthesis and viability during nitrogen starvation.</text>
</comment>
<feature type="transmembrane region" description="Helical" evidence="8">
    <location>
        <begin position="93"/>
        <end position="113"/>
    </location>
</feature>
<dbReference type="EMBL" id="BTGB01000001">
    <property type="protein sequence ID" value="GMM45113.1"/>
    <property type="molecule type" value="Genomic_DNA"/>
</dbReference>
<keyword evidence="6 8" id="KW-0072">Autophagy</keyword>